<comment type="subcellular location">
    <subcellularLocation>
        <location evidence="1 9">Cell membrane</location>
        <topology evidence="1 9">Multi-pass membrane protein</topology>
    </subcellularLocation>
</comment>
<gene>
    <name evidence="9" type="primary">cobD</name>
    <name evidence="10" type="ordered locus">Msip34_2603</name>
</gene>
<evidence type="ECO:0000256" key="4">
    <source>
        <dbReference type="ARBA" id="ARBA00022475"/>
    </source>
</evidence>
<dbReference type="Proteomes" id="UP000002743">
    <property type="component" value="Chromosome"/>
</dbReference>
<dbReference type="UniPathway" id="UPA00148"/>
<name>C6XB70_METGS</name>
<protein>
    <recommendedName>
        <fullName evidence="9">Cobalamin biosynthesis protein CobD</fullName>
    </recommendedName>
</protein>
<keyword evidence="4 9" id="KW-1003">Cell membrane</keyword>
<dbReference type="KEGG" id="mei:Msip34_2603"/>
<dbReference type="PANTHER" id="PTHR34308:SF1">
    <property type="entry name" value="COBALAMIN BIOSYNTHESIS PROTEIN CBIB"/>
    <property type="match status" value="1"/>
</dbReference>
<keyword evidence="11" id="KW-1185">Reference proteome</keyword>
<feature type="transmembrane region" description="Helical" evidence="9">
    <location>
        <begin position="282"/>
        <end position="303"/>
    </location>
</feature>
<dbReference type="STRING" id="582744.Msip34_2603"/>
<comment type="pathway">
    <text evidence="2 9">Cofactor biosynthesis; adenosylcobalamin biosynthesis.</text>
</comment>
<evidence type="ECO:0000256" key="8">
    <source>
        <dbReference type="ARBA" id="ARBA00023136"/>
    </source>
</evidence>
<proteinExistence type="inferred from homology"/>
<evidence type="ECO:0000256" key="5">
    <source>
        <dbReference type="ARBA" id="ARBA00022573"/>
    </source>
</evidence>
<evidence type="ECO:0000256" key="6">
    <source>
        <dbReference type="ARBA" id="ARBA00022692"/>
    </source>
</evidence>
<feature type="transmembrane region" description="Helical" evidence="9">
    <location>
        <begin position="150"/>
        <end position="170"/>
    </location>
</feature>
<evidence type="ECO:0000256" key="1">
    <source>
        <dbReference type="ARBA" id="ARBA00004651"/>
    </source>
</evidence>
<dbReference type="AlphaFoldDB" id="C6XB70"/>
<keyword evidence="6 9" id="KW-0812">Transmembrane</keyword>
<evidence type="ECO:0000313" key="10">
    <source>
        <dbReference type="EMBL" id="ACT51840.1"/>
    </source>
</evidence>
<organism evidence="10 11">
    <name type="scientific">Methylovorus glucosotrophus (strain SIP3-4)</name>
    <dbReference type="NCBI Taxonomy" id="582744"/>
    <lineage>
        <taxon>Bacteria</taxon>
        <taxon>Pseudomonadati</taxon>
        <taxon>Pseudomonadota</taxon>
        <taxon>Betaproteobacteria</taxon>
        <taxon>Nitrosomonadales</taxon>
        <taxon>Methylophilaceae</taxon>
        <taxon>Methylovorus</taxon>
    </lineage>
</organism>
<dbReference type="GO" id="GO:0009236">
    <property type="term" value="P:cobalamin biosynthetic process"/>
    <property type="evidence" value="ECO:0007669"/>
    <property type="project" value="UniProtKB-UniRule"/>
</dbReference>
<dbReference type="OrthoDB" id="8533534at2"/>
<comment type="function">
    <text evidence="9">Converts cobyric acid to cobinamide by the addition of aminopropanol on the F carboxylic group.</text>
</comment>
<evidence type="ECO:0000256" key="2">
    <source>
        <dbReference type="ARBA" id="ARBA00004953"/>
    </source>
</evidence>
<dbReference type="RefSeq" id="WP_013443305.1">
    <property type="nucleotide sequence ID" value="NC_012969.1"/>
</dbReference>
<reference evidence="10 11" key="2">
    <citation type="journal article" date="2011" name="J. Bacteriol.">
        <title>Genomes of three methylotrophs from a single niche uncover genetic and metabolic divergence of Methylophilaceae.</title>
        <authorList>
            <person name="Lapidus A."/>
            <person name="Clum A."/>
            <person name="Labutti K."/>
            <person name="Kaluzhnaya M.G."/>
            <person name="Lim S."/>
            <person name="Beck D.A."/>
            <person name="Glavina Del Rio T."/>
            <person name="Nolan M."/>
            <person name="Mavromatis K."/>
            <person name="Huntemann M."/>
            <person name="Lucas S."/>
            <person name="Lidstrom M.E."/>
            <person name="Ivanova N."/>
            <person name="Chistoserdova L."/>
        </authorList>
    </citation>
    <scope>NUCLEOTIDE SEQUENCE [LARGE SCALE GENOMIC DNA]</scope>
    <source>
        <strain evidence="10 11">SIP3-4</strain>
    </source>
</reference>
<evidence type="ECO:0000256" key="3">
    <source>
        <dbReference type="ARBA" id="ARBA00006263"/>
    </source>
</evidence>
<dbReference type="NCBIfam" id="NF005792">
    <property type="entry name" value="PRK07630.1"/>
    <property type="match status" value="1"/>
</dbReference>
<comment type="similarity">
    <text evidence="3 9">Belongs to the CobD/CbiB family.</text>
</comment>
<dbReference type="InterPro" id="IPR004485">
    <property type="entry name" value="Cobalamin_biosynth_CobD/CbiB"/>
</dbReference>
<dbReference type="HOGENOM" id="CLU_054212_1_0_4"/>
<dbReference type="GO" id="GO:0015420">
    <property type="term" value="F:ABC-type vitamin B12 transporter activity"/>
    <property type="evidence" value="ECO:0007669"/>
    <property type="project" value="UniProtKB-UniRule"/>
</dbReference>
<reference evidence="11" key="1">
    <citation type="submission" date="2009-07" db="EMBL/GenBank/DDBJ databases">
        <title>Complete sequence of chromosome of Methylovorus sp. SIP3-4.</title>
        <authorList>
            <person name="Lucas S."/>
            <person name="Copeland A."/>
            <person name="Lapidus A."/>
            <person name="Glavina del Rio T."/>
            <person name="Tice H."/>
            <person name="Bruce D."/>
            <person name="Goodwin L."/>
            <person name="Pitluck S."/>
            <person name="Clum A."/>
            <person name="Larimer F."/>
            <person name="Land M."/>
            <person name="Hauser L."/>
            <person name="Kyrpides N."/>
            <person name="Mikhailova N."/>
            <person name="Kayluzhnaya M."/>
            <person name="Chistoserdova L."/>
        </authorList>
    </citation>
    <scope>NUCLEOTIDE SEQUENCE [LARGE SCALE GENOMIC DNA]</scope>
    <source>
        <strain evidence="11">SIP3-4</strain>
    </source>
</reference>
<dbReference type="EMBL" id="CP001674">
    <property type="protein sequence ID" value="ACT51840.1"/>
    <property type="molecule type" value="Genomic_DNA"/>
</dbReference>
<dbReference type="GO" id="GO:0005886">
    <property type="term" value="C:plasma membrane"/>
    <property type="evidence" value="ECO:0007669"/>
    <property type="project" value="UniProtKB-SubCell"/>
</dbReference>
<dbReference type="PANTHER" id="PTHR34308">
    <property type="entry name" value="COBALAMIN BIOSYNTHESIS PROTEIN CBIB"/>
    <property type="match status" value="1"/>
</dbReference>
<dbReference type="eggNOG" id="COG1270">
    <property type="taxonomic scope" value="Bacteria"/>
</dbReference>
<keyword evidence="7 9" id="KW-1133">Transmembrane helix</keyword>
<evidence type="ECO:0000256" key="7">
    <source>
        <dbReference type="ARBA" id="ARBA00022989"/>
    </source>
</evidence>
<dbReference type="HAMAP" id="MF_00024">
    <property type="entry name" value="CobD_CbiB"/>
    <property type="match status" value="1"/>
</dbReference>
<sequence>MNFIVLVSALALSYYRPHKSLDWLFHICTPYAQLLERNFNGGKNRHGVVAWTLGALLPSIVIGFLYYGLMELNVIVGMLFGIAVLYLILRFSRFSQRAERIATALADKNIDEARTLLSQWEPPLETSHYNAAEVARVSIETTLRRAHQGLFGPIFWFVLLGPGGALLYRLSHLFMQSWEPHLDNHFHRFAHRAFEWLDWLPIRISGACFAIVGDFEDAVYCWRTQAAGWPEQSLGIILASGAGALGVRLGEPLPYRGVLQFRPELGLGDEADADYLKSAVGLVWRVLVLLVGLLLLLTFAHWLGN</sequence>
<evidence type="ECO:0000313" key="11">
    <source>
        <dbReference type="Proteomes" id="UP000002743"/>
    </source>
</evidence>
<evidence type="ECO:0000256" key="9">
    <source>
        <dbReference type="HAMAP-Rule" id="MF_00024"/>
    </source>
</evidence>
<dbReference type="GO" id="GO:0048472">
    <property type="term" value="F:threonine-phosphate decarboxylase activity"/>
    <property type="evidence" value="ECO:0007669"/>
    <property type="project" value="InterPro"/>
</dbReference>
<accession>C6XB70</accession>
<keyword evidence="5 9" id="KW-0169">Cobalamin biosynthesis</keyword>
<comment type="caution">
    <text evidence="9">Lacks conserved residue(s) required for the propagation of feature annotation.</text>
</comment>
<feature type="transmembrane region" description="Helical" evidence="9">
    <location>
        <begin position="47"/>
        <end position="66"/>
    </location>
</feature>
<dbReference type="Pfam" id="PF03186">
    <property type="entry name" value="CobD_Cbib"/>
    <property type="match status" value="1"/>
</dbReference>
<keyword evidence="8 9" id="KW-0472">Membrane</keyword>
<feature type="transmembrane region" description="Helical" evidence="9">
    <location>
        <begin position="72"/>
        <end position="89"/>
    </location>
</feature>